<evidence type="ECO:0000256" key="3">
    <source>
        <dbReference type="ARBA" id="ARBA00023277"/>
    </source>
</evidence>
<evidence type="ECO:0000313" key="7">
    <source>
        <dbReference type="Proteomes" id="UP000294575"/>
    </source>
</evidence>
<dbReference type="PANTHER" id="PTHR11280:SF5">
    <property type="entry name" value="GLUCOSAMINE-6-PHOSPHATE ISOMERASE"/>
    <property type="match status" value="1"/>
</dbReference>
<comment type="similarity">
    <text evidence="4">Belongs to the glucosamine/galactosamine-6-phosphate isomerase family. NagB subfamily.</text>
</comment>
<reference evidence="6 7" key="1">
    <citation type="submission" date="2019-03" db="EMBL/GenBank/DDBJ databases">
        <title>Genomic Encyclopedia of Type Strains, Phase IV (KMG-IV): sequencing the most valuable type-strain genomes for metagenomic binning, comparative biology and taxonomic classification.</title>
        <authorList>
            <person name="Goeker M."/>
        </authorList>
    </citation>
    <scope>NUCLEOTIDE SEQUENCE [LARGE SCALE GENOMIC DNA]</scope>
    <source>
        <strain evidence="6 7">DSM 28679</strain>
    </source>
</reference>
<sequence>MFFVFSSPAAIADHLSQHLVELIRNKPDCRLGLATGSTMEPVYARLLQRMQKDAPDLSRLTTFNLDEYIGLPASHPQSYNYYMHHHLFDRLGLDDSQIHLPDGMSSDPDHECRNYSAAIASAGGLDFQLLGVGTNGHIGFNEPDTPFDSLTHVIELSENTRLDNSRFFDNTDEMPTHAITMGIKDILDAREIVLVATGEHKADVMNLLYRTPADPKMPASALKLHPNVRIYLDAAAASRLPAEALHHVD</sequence>
<dbReference type="InterPro" id="IPR004547">
    <property type="entry name" value="Glucosamine6P_isomerase"/>
</dbReference>
<evidence type="ECO:0000259" key="5">
    <source>
        <dbReference type="Pfam" id="PF01182"/>
    </source>
</evidence>
<dbReference type="RefSeq" id="WP_101496380.1">
    <property type="nucleotide sequence ID" value="NZ_LNJZ01000005.1"/>
</dbReference>
<dbReference type="Proteomes" id="UP000294575">
    <property type="component" value="Unassembled WGS sequence"/>
</dbReference>
<comment type="pathway">
    <text evidence="4">Amino-sugar metabolism; N-acetylneuraminate degradation; D-fructose 6-phosphate from N-acetylneuraminate: step 5/5.</text>
</comment>
<dbReference type="GO" id="GO:0006043">
    <property type="term" value="P:glucosamine catabolic process"/>
    <property type="evidence" value="ECO:0007669"/>
    <property type="project" value="TreeGrafter"/>
</dbReference>
<feature type="active site" description="For ring-opening step" evidence="4">
    <location>
        <position position="135"/>
    </location>
</feature>
<dbReference type="FunFam" id="3.40.50.1360:FF:000003">
    <property type="entry name" value="Glucosamine-6-phosphate deaminase"/>
    <property type="match status" value="1"/>
</dbReference>
<evidence type="ECO:0000256" key="1">
    <source>
        <dbReference type="ARBA" id="ARBA00000644"/>
    </source>
</evidence>
<dbReference type="GO" id="GO:0042802">
    <property type="term" value="F:identical protein binding"/>
    <property type="evidence" value="ECO:0007669"/>
    <property type="project" value="TreeGrafter"/>
</dbReference>
<dbReference type="EC" id="3.5.99.6" evidence="4"/>
<gene>
    <name evidence="4" type="primary">nagB</name>
    <name evidence="6" type="ORF">DFQ45_11446</name>
</gene>
<dbReference type="GO" id="GO:0006046">
    <property type="term" value="P:N-acetylglucosamine catabolic process"/>
    <property type="evidence" value="ECO:0007669"/>
    <property type="project" value="UniProtKB-UniRule"/>
</dbReference>
<keyword evidence="2 4" id="KW-0378">Hydrolase</keyword>
<keyword evidence="7" id="KW-1185">Reference proteome</keyword>
<dbReference type="EMBL" id="SNYK01000014">
    <property type="protein sequence ID" value="TDQ36179.1"/>
    <property type="molecule type" value="Genomic_DNA"/>
</dbReference>
<dbReference type="PROSITE" id="PS01161">
    <property type="entry name" value="GLC_GALNAC_ISOMERASE"/>
    <property type="match status" value="1"/>
</dbReference>
<dbReference type="OrthoDB" id="9791139at2"/>
<dbReference type="InterPro" id="IPR037171">
    <property type="entry name" value="NagB/RpiA_transferase-like"/>
</dbReference>
<evidence type="ECO:0000256" key="2">
    <source>
        <dbReference type="ARBA" id="ARBA00022801"/>
    </source>
</evidence>
<dbReference type="InterPro" id="IPR018321">
    <property type="entry name" value="Glucosamine6P_isomerase_CS"/>
</dbReference>
<keyword evidence="3 4" id="KW-0119">Carbohydrate metabolism</keyword>
<protein>
    <recommendedName>
        <fullName evidence="4">Glucosamine-6-phosphate deaminase</fullName>
        <ecNumber evidence="4">3.5.99.6</ecNumber>
    </recommendedName>
    <alternativeName>
        <fullName evidence="4">GlcN6P deaminase</fullName>
        <shortName evidence="4">GNPDA</shortName>
    </alternativeName>
    <alternativeName>
        <fullName evidence="4">Glucosamine-6-phosphate isomerase</fullName>
    </alternativeName>
</protein>
<dbReference type="Gene3D" id="3.40.50.1360">
    <property type="match status" value="1"/>
</dbReference>
<feature type="domain" description="Glucosamine/galactosamine-6-phosphate isomerase" evidence="5">
    <location>
        <begin position="9"/>
        <end position="223"/>
    </location>
</feature>
<dbReference type="GO" id="GO:0005975">
    <property type="term" value="P:carbohydrate metabolic process"/>
    <property type="evidence" value="ECO:0007669"/>
    <property type="project" value="InterPro"/>
</dbReference>
<evidence type="ECO:0000313" key="6">
    <source>
        <dbReference type="EMBL" id="TDQ36179.1"/>
    </source>
</evidence>
<feature type="active site" description="For ring-opening step" evidence="4">
    <location>
        <position position="142"/>
    </location>
</feature>
<dbReference type="HAMAP" id="MF_01241">
    <property type="entry name" value="GlcN6P_deamin"/>
    <property type="match status" value="1"/>
</dbReference>
<comment type="caution">
    <text evidence="4">Lacks conserved residue(s) required for the propagation of feature annotation.</text>
</comment>
<feature type="active site" description="Proton acceptor; for enolization step" evidence="4">
    <location>
        <position position="66"/>
    </location>
</feature>
<comment type="function">
    <text evidence="4">Catalyzes the reversible isomerization-deamination of glucosamine 6-phosphate (GlcN6P) to form fructose 6-phosphate (Fru6P) and ammonium ion.</text>
</comment>
<dbReference type="AlphaFoldDB" id="A0A4R6TW04"/>
<dbReference type="GO" id="GO:0005737">
    <property type="term" value="C:cytoplasm"/>
    <property type="evidence" value="ECO:0007669"/>
    <property type="project" value="TreeGrafter"/>
</dbReference>
<dbReference type="InterPro" id="IPR006148">
    <property type="entry name" value="Glc/Gal-6P_isomerase"/>
</dbReference>
<organism evidence="6 7">
    <name type="scientific">Thiopseudomonas denitrificans</name>
    <dbReference type="NCBI Taxonomy" id="1501432"/>
    <lineage>
        <taxon>Bacteria</taxon>
        <taxon>Pseudomonadati</taxon>
        <taxon>Pseudomonadota</taxon>
        <taxon>Gammaproteobacteria</taxon>
        <taxon>Pseudomonadales</taxon>
        <taxon>Pseudomonadaceae</taxon>
        <taxon>Thiopseudomonas</taxon>
    </lineage>
</organism>
<name>A0A4R6TW04_9GAMM</name>
<proteinExistence type="inferred from homology"/>
<comment type="catalytic activity">
    <reaction evidence="1 4">
        <text>alpha-D-glucosamine 6-phosphate + H2O = beta-D-fructose 6-phosphate + NH4(+)</text>
        <dbReference type="Rhea" id="RHEA:12172"/>
        <dbReference type="ChEBI" id="CHEBI:15377"/>
        <dbReference type="ChEBI" id="CHEBI:28938"/>
        <dbReference type="ChEBI" id="CHEBI:57634"/>
        <dbReference type="ChEBI" id="CHEBI:75989"/>
        <dbReference type="EC" id="3.5.99.6"/>
    </reaction>
</comment>
<dbReference type="UniPathway" id="UPA00629">
    <property type="reaction ID" value="UER00684"/>
</dbReference>
<dbReference type="SUPFAM" id="SSF100950">
    <property type="entry name" value="NagB/RpiA/CoA transferase-like"/>
    <property type="match status" value="1"/>
</dbReference>
<dbReference type="GO" id="GO:0019262">
    <property type="term" value="P:N-acetylneuraminate catabolic process"/>
    <property type="evidence" value="ECO:0007669"/>
    <property type="project" value="UniProtKB-UniRule"/>
</dbReference>
<evidence type="ECO:0000256" key="4">
    <source>
        <dbReference type="HAMAP-Rule" id="MF_01241"/>
    </source>
</evidence>
<dbReference type="CDD" id="cd01399">
    <property type="entry name" value="GlcN6P_deaminase"/>
    <property type="match status" value="1"/>
</dbReference>
<dbReference type="PANTHER" id="PTHR11280">
    <property type="entry name" value="GLUCOSAMINE-6-PHOSPHATE ISOMERASE"/>
    <property type="match status" value="1"/>
</dbReference>
<comment type="caution">
    <text evidence="6">The sequence shown here is derived from an EMBL/GenBank/DDBJ whole genome shotgun (WGS) entry which is preliminary data.</text>
</comment>
<dbReference type="NCBIfam" id="TIGR00502">
    <property type="entry name" value="nagB"/>
    <property type="match status" value="1"/>
</dbReference>
<feature type="active site" description="Proton acceptor; for ring-opening step" evidence="4">
    <location>
        <position position="137"/>
    </location>
</feature>
<comment type="subunit">
    <text evidence="4">Homohexamer.</text>
</comment>
<dbReference type="GO" id="GO:0004342">
    <property type="term" value="F:glucosamine-6-phosphate deaminase activity"/>
    <property type="evidence" value="ECO:0007669"/>
    <property type="project" value="UniProtKB-UniRule"/>
</dbReference>
<accession>A0A4R6TW04</accession>
<dbReference type="Pfam" id="PF01182">
    <property type="entry name" value="Glucosamine_iso"/>
    <property type="match status" value="1"/>
</dbReference>